<keyword evidence="2" id="KW-1185">Reference proteome</keyword>
<name>A0A9N8WB17_FUNMO</name>
<accession>A0A9N8WB17</accession>
<reference evidence="1" key="1">
    <citation type="submission" date="2021-06" db="EMBL/GenBank/DDBJ databases">
        <authorList>
            <person name="Kallberg Y."/>
            <person name="Tangrot J."/>
            <person name="Rosling A."/>
        </authorList>
    </citation>
    <scope>NUCLEOTIDE SEQUENCE</scope>
    <source>
        <strain evidence="1">87-6 pot B 2015</strain>
    </source>
</reference>
<dbReference type="Proteomes" id="UP000789375">
    <property type="component" value="Unassembled WGS sequence"/>
</dbReference>
<sequence length="170" mass="19375">MKKEQMVAFLLRSLVEFDKEKVMNSLRIKRKIEEDTLSQAKFQNKKVENINAPSSYCEIKKYDPDAMCNYRPNGGEDGVMKYLNVLQGVTHETDGAILYSVGGGQCALLILEADNEKERSTQTSLWPCLESLVLFLEKKLQLSLLTFSVYHDYLINNFVMFDILKAGSGF</sequence>
<dbReference type="AlphaFoldDB" id="A0A9N8WB17"/>
<gene>
    <name evidence="1" type="ORF">FMOSSE_LOCUS2993</name>
</gene>
<dbReference type="EMBL" id="CAJVPP010000416">
    <property type="protein sequence ID" value="CAG8480419.1"/>
    <property type="molecule type" value="Genomic_DNA"/>
</dbReference>
<comment type="caution">
    <text evidence="1">The sequence shown here is derived from an EMBL/GenBank/DDBJ whole genome shotgun (WGS) entry which is preliminary data.</text>
</comment>
<evidence type="ECO:0000313" key="1">
    <source>
        <dbReference type="EMBL" id="CAG8480419.1"/>
    </source>
</evidence>
<proteinExistence type="predicted"/>
<organism evidence="1 2">
    <name type="scientific">Funneliformis mosseae</name>
    <name type="common">Endomycorrhizal fungus</name>
    <name type="synonym">Glomus mosseae</name>
    <dbReference type="NCBI Taxonomy" id="27381"/>
    <lineage>
        <taxon>Eukaryota</taxon>
        <taxon>Fungi</taxon>
        <taxon>Fungi incertae sedis</taxon>
        <taxon>Mucoromycota</taxon>
        <taxon>Glomeromycotina</taxon>
        <taxon>Glomeromycetes</taxon>
        <taxon>Glomerales</taxon>
        <taxon>Glomeraceae</taxon>
        <taxon>Funneliformis</taxon>
    </lineage>
</organism>
<protein>
    <submittedName>
        <fullName evidence="1">3965_t:CDS:1</fullName>
    </submittedName>
</protein>
<evidence type="ECO:0000313" key="2">
    <source>
        <dbReference type="Proteomes" id="UP000789375"/>
    </source>
</evidence>